<organism evidence="1 2">
    <name type="scientific">Euplotes crassus</name>
    <dbReference type="NCBI Taxonomy" id="5936"/>
    <lineage>
        <taxon>Eukaryota</taxon>
        <taxon>Sar</taxon>
        <taxon>Alveolata</taxon>
        <taxon>Ciliophora</taxon>
        <taxon>Intramacronucleata</taxon>
        <taxon>Spirotrichea</taxon>
        <taxon>Hypotrichia</taxon>
        <taxon>Euplotida</taxon>
        <taxon>Euplotidae</taxon>
        <taxon>Moneuplotes</taxon>
    </lineage>
</organism>
<dbReference type="AlphaFoldDB" id="A0AAD1XGX6"/>
<protein>
    <submittedName>
        <fullName evidence="1">Uncharacterized protein</fullName>
    </submittedName>
</protein>
<keyword evidence="2" id="KW-1185">Reference proteome</keyword>
<proteinExistence type="predicted"/>
<sequence>MLYIYHIRSFKISSSHQALIFINIKKVLLEINHLTGIRITLFSESSKLLSVYSKSLKIYCVESLFNTSYILSIWTLLETSILVKSKEDEYNRCRDLYFSIFSDEIKTKPLDCCSKNEPEKSDFYFWFDTSCYIKYVKELYPLKFFDTHKIRLCNIRSKNKHISNFLKHSFSNKVNTVWTVSMDTEKINNSKNFKSIIGLSSLALKEAGFATFMFNSYQLKRLIASFRHVKSLNINSCKLSIPKPLDFSSSLKNSNITSLSFIGSGNRHKSDWNSNLDQFINLIKGLGSSPDLSKSLQEINIGSWGLGNTEAQQIFTLNNLNNVKIKFRF</sequence>
<gene>
    <name evidence="1" type="ORF">ECRASSUSDP1_LOCUS13762</name>
</gene>
<evidence type="ECO:0000313" key="2">
    <source>
        <dbReference type="Proteomes" id="UP001295684"/>
    </source>
</evidence>
<dbReference type="Proteomes" id="UP001295684">
    <property type="component" value="Unassembled WGS sequence"/>
</dbReference>
<accession>A0AAD1XGX6</accession>
<dbReference type="EMBL" id="CAMPGE010013718">
    <property type="protein sequence ID" value="CAI2372432.1"/>
    <property type="molecule type" value="Genomic_DNA"/>
</dbReference>
<comment type="caution">
    <text evidence="1">The sequence shown here is derived from an EMBL/GenBank/DDBJ whole genome shotgun (WGS) entry which is preliminary data.</text>
</comment>
<name>A0AAD1XGX6_EUPCR</name>
<evidence type="ECO:0000313" key="1">
    <source>
        <dbReference type="EMBL" id="CAI2372432.1"/>
    </source>
</evidence>
<reference evidence="1" key="1">
    <citation type="submission" date="2023-07" db="EMBL/GenBank/DDBJ databases">
        <authorList>
            <consortium name="AG Swart"/>
            <person name="Singh M."/>
            <person name="Singh A."/>
            <person name="Seah K."/>
            <person name="Emmerich C."/>
        </authorList>
    </citation>
    <scope>NUCLEOTIDE SEQUENCE</scope>
    <source>
        <strain evidence="1">DP1</strain>
    </source>
</reference>